<dbReference type="InterPro" id="IPR010998">
    <property type="entry name" value="Integrase_recombinase_N"/>
</dbReference>
<dbReference type="Gene3D" id="1.10.150.130">
    <property type="match status" value="1"/>
</dbReference>
<organism evidence="8 9">
    <name type="scientific">Novosphingobium pituita</name>
    <dbReference type="NCBI Taxonomy" id="3056842"/>
    <lineage>
        <taxon>Bacteria</taxon>
        <taxon>Pseudomonadati</taxon>
        <taxon>Pseudomonadota</taxon>
        <taxon>Alphaproteobacteria</taxon>
        <taxon>Sphingomonadales</taxon>
        <taxon>Sphingomonadaceae</taxon>
        <taxon>Novosphingobium</taxon>
    </lineage>
</organism>
<dbReference type="InterPro" id="IPR011010">
    <property type="entry name" value="DNA_brk_join_enz"/>
</dbReference>
<evidence type="ECO:0000256" key="1">
    <source>
        <dbReference type="ARBA" id="ARBA00008857"/>
    </source>
</evidence>
<comment type="similarity">
    <text evidence="1">Belongs to the 'phage' integrase family.</text>
</comment>
<sequence>MLTTKECEAVVPGTKPIKLFDGLGLYLHVTTGGHKGWRWKYRFGGKERGLVFGSFPEISLKRARDMRDDARALLRQGVDPGDERRRAALRRIAGVDANSTFQVVAERWHTMQAPQWKERHASDVITSLTNEVFPYLGGRPLGEIKPVDVRAVLDRVQMRGAVETAHRLRQRISAVFRYAIASDIAETDPAAFVGAALQPVRKRKQPAFRELDAARAFLMAYEAVPGHPTTKLASRLLALTAARPGMIQWAEPHEFEDLDGPNPIWRVPAEKMKLRKEHAESEAFEFILPLSRQAVATVKAARLFGVNRRYLFPSARHAHRPITENALNVAYRRVAGFEGKHVPHGWRSTFSTIMNERAIEQNRPADRAIIDLMLAHVPKDKVESAYNRASYMPRRRELAQEWADLISEGLAPVESLLAVPRR</sequence>
<dbReference type="CDD" id="cd00801">
    <property type="entry name" value="INT_P4_C"/>
    <property type="match status" value="1"/>
</dbReference>
<gene>
    <name evidence="8" type="ORF">NUTIK01_07160</name>
</gene>
<evidence type="ECO:0000313" key="9">
    <source>
        <dbReference type="Proteomes" id="UP001187221"/>
    </source>
</evidence>
<evidence type="ECO:0000256" key="4">
    <source>
        <dbReference type="ARBA" id="ARBA00023172"/>
    </source>
</evidence>
<evidence type="ECO:0000259" key="7">
    <source>
        <dbReference type="PROSITE" id="PS51900"/>
    </source>
</evidence>
<dbReference type="Gene3D" id="3.30.160.390">
    <property type="entry name" value="Integrase, DNA-binding domain"/>
    <property type="match status" value="1"/>
</dbReference>
<comment type="caution">
    <text evidence="8">The sequence shown here is derived from an EMBL/GenBank/DDBJ whole genome shotgun (WGS) entry which is preliminary data.</text>
</comment>
<dbReference type="InterPro" id="IPR050808">
    <property type="entry name" value="Phage_Integrase"/>
</dbReference>
<evidence type="ECO:0000256" key="2">
    <source>
        <dbReference type="ARBA" id="ARBA00022908"/>
    </source>
</evidence>
<accession>A0ABQ6P6A4</accession>
<evidence type="ECO:0000256" key="3">
    <source>
        <dbReference type="ARBA" id="ARBA00023125"/>
    </source>
</evidence>
<feature type="domain" description="Tyr recombinase" evidence="6">
    <location>
        <begin position="204"/>
        <end position="400"/>
    </location>
</feature>
<dbReference type="InterPro" id="IPR025166">
    <property type="entry name" value="Integrase_DNA_bind_dom"/>
</dbReference>
<keyword evidence="4" id="KW-0233">DNA recombination</keyword>
<evidence type="ECO:0000313" key="8">
    <source>
        <dbReference type="EMBL" id="GMM59939.1"/>
    </source>
</evidence>
<dbReference type="PANTHER" id="PTHR30629">
    <property type="entry name" value="PROPHAGE INTEGRASE"/>
    <property type="match status" value="1"/>
</dbReference>
<dbReference type="Proteomes" id="UP001187221">
    <property type="component" value="Unassembled WGS sequence"/>
</dbReference>
<dbReference type="EMBL" id="BTFW01000001">
    <property type="protein sequence ID" value="GMM59939.1"/>
    <property type="molecule type" value="Genomic_DNA"/>
</dbReference>
<dbReference type="InterPro" id="IPR002104">
    <property type="entry name" value="Integrase_catalytic"/>
</dbReference>
<dbReference type="Pfam" id="PF13356">
    <property type="entry name" value="Arm-DNA-bind_3"/>
    <property type="match status" value="1"/>
</dbReference>
<evidence type="ECO:0000256" key="5">
    <source>
        <dbReference type="PROSITE-ProRule" id="PRU01248"/>
    </source>
</evidence>
<dbReference type="InterPro" id="IPR013762">
    <property type="entry name" value="Integrase-like_cat_sf"/>
</dbReference>
<dbReference type="SUPFAM" id="SSF56349">
    <property type="entry name" value="DNA breaking-rejoining enzymes"/>
    <property type="match status" value="1"/>
</dbReference>
<dbReference type="PROSITE" id="PS51900">
    <property type="entry name" value="CB"/>
    <property type="match status" value="1"/>
</dbReference>
<dbReference type="InterPro" id="IPR044068">
    <property type="entry name" value="CB"/>
</dbReference>
<dbReference type="PANTHER" id="PTHR30629:SF2">
    <property type="entry name" value="PROPHAGE INTEGRASE INTS-RELATED"/>
    <property type="match status" value="1"/>
</dbReference>
<name>A0ABQ6P6A4_9SPHN</name>
<protein>
    <submittedName>
        <fullName evidence="8">Tyrosine-type recombinase/integrase</fullName>
    </submittedName>
</protein>
<dbReference type="InterPro" id="IPR053876">
    <property type="entry name" value="Phage_int_M"/>
</dbReference>
<reference evidence="8 9" key="1">
    <citation type="submission" date="2023-06" db="EMBL/GenBank/DDBJ databases">
        <title>Draft genome sequence of Novosphingobium sp. strain IK01.</title>
        <authorList>
            <person name="Hatamoto M."/>
            <person name="Ikarashi T."/>
            <person name="Yamaguchi T."/>
        </authorList>
    </citation>
    <scope>NUCLEOTIDE SEQUENCE [LARGE SCALE GENOMIC DNA]</scope>
    <source>
        <strain evidence="8 9">IK01</strain>
    </source>
</reference>
<dbReference type="Gene3D" id="1.10.443.10">
    <property type="entry name" value="Intergrase catalytic core"/>
    <property type="match status" value="1"/>
</dbReference>
<feature type="domain" description="Core-binding (CB)" evidence="7">
    <location>
        <begin position="99"/>
        <end position="180"/>
    </location>
</feature>
<keyword evidence="2" id="KW-0229">DNA integration</keyword>
<dbReference type="RefSeq" id="WP_317973768.1">
    <property type="nucleotide sequence ID" value="NZ_BTFW01000001.1"/>
</dbReference>
<dbReference type="InterPro" id="IPR038488">
    <property type="entry name" value="Integrase_DNA-bd_sf"/>
</dbReference>
<dbReference type="PROSITE" id="PS51898">
    <property type="entry name" value="TYR_RECOMBINASE"/>
    <property type="match status" value="1"/>
</dbReference>
<keyword evidence="3 5" id="KW-0238">DNA-binding</keyword>
<dbReference type="Pfam" id="PF22022">
    <property type="entry name" value="Phage_int_M"/>
    <property type="match status" value="1"/>
</dbReference>
<proteinExistence type="inferred from homology"/>
<keyword evidence="9" id="KW-1185">Reference proteome</keyword>
<evidence type="ECO:0000259" key="6">
    <source>
        <dbReference type="PROSITE" id="PS51898"/>
    </source>
</evidence>